<dbReference type="InterPro" id="IPR006600">
    <property type="entry name" value="HTH_CenpB_DNA-bd_dom"/>
</dbReference>
<dbReference type="Pfam" id="PF04218">
    <property type="entry name" value="CENP-B_N"/>
    <property type="match status" value="1"/>
</dbReference>
<evidence type="ECO:0000256" key="1">
    <source>
        <dbReference type="ARBA" id="ARBA00004123"/>
    </source>
</evidence>
<dbReference type="InterPro" id="IPR007889">
    <property type="entry name" value="HTH_Psq"/>
</dbReference>
<dbReference type="InterPro" id="IPR004875">
    <property type="entry name" value="DDE_SF_endonuclease_dom"/>
</dbReference>
<keyword evidence="2" id="KW-0238">DNA-binding</keyword>
<dbReference type="SMART" id="SM00674">
    <property type="entry name" value="CENPB"/>
    <property type="match status" value="1"/>
</dbReference>
<sequence>MIKLNEKGPSKANIGQKLDLLSQTFGRLMDTNEKFLREMKSTAPEVLVVWIDDQTSHNIPLSQSLIQSKALTVFISMKAERSKEAAKEKLEASRGWFMKFKERNCLCNIIVQGEATSADVEATAGYPKDLAHIINESRLREKAMPGFKASKHRLTVLLGAKEAGDLRLKPVLIYRSENSRDFKNYAKSTLLCSYSEKKIPLLILLFIGNALGHPRALMEMYSEIHVPMDQGVILMFKSNDLKYTSYKSVVALDSDSSDDSRQRLWKKLIPTLVDDFEGFKNSMEELLLMYEQRKWFLQMESTPGEDVKIADVTAKGLDYYMNLVDKSGFKRIAFSFERSFTVGKMLSNSFAHYREIVHERKSQSMPQTSVLSHFKKLTWTPQLSAATTLISQHPSTLKQDLFTSKKIMTH</sequence>
<dbReference type="GO" id="GO:0003677">
    <property type="term" value="F:DNA binding"/>
    <property type="evidence" value="ECO:0007669"/>
    <property type="project" value="UniProtKB-KW"/>
</dbReference>
<dbReference type="InterPro" id="IPR050863">
    <property type="entry name" value="CenT-Element_Derived"/>
</dbReference>
<name>A0A5N3XB77_MUNRE</name>
<protein>
    <recommendedName>
        <fullName evidence="4">HTH CENPB-type domain-containing protein</fullName>
    </recommendedName>
</protein>
<dbReference type="PROSITE" id="PS51253">
    <property type="entry name" value="HTH_CENPB"/>
    <property type="match status" value="1"/>
</dbReference>
<dbReference type="SUPFAM" id="SSF46689">
    <property type="entry name" value="Homeodomain-like"/>
    <property type="match status" value="1"/>
</dbReference>
<dbReference type="AlphaFoldDB" id="A0A5N3XB77"/>
<evidence type="ECO:0000256" key="2">
    <source>
        <dbReference type="ARBA" id="ARBA00023125"/>
    </source>
</evidence>
<organism evidence="5 6">
    <name type="scientific">Muntiacus reevesi</name>
    <name type="common">Reeves' muntjac</name>
    <name type="synonym">Cervus reevesi</name>
    <dbReference type="NCBI Taxonomy" id="9886"/>
    <lineage>
        <taxon>Eukaryota</taxon>
        <taxon>Metazoa</taxon>
        <taxon>Chordata</taxon>
        <taxon>Craniata</taxon>
        <taxon>Vertebrata</taxon>
        <taxon>Euteleostomi</taxon>
        <taxon>Mammalia</taxon>
        <taxon>Eutheria</taxon>
        <taxon>Laurasiatheria</taxon>
        <taxon>Artiodactyla</taxon>
        <taxon>Ruminantia</taxon>
        <taxon>Pecora</taxon>
        <taxon>Cervidae</taxon>
        <taxon>Muntiacinae</taxon>
        <taxon>Muntiacus</taxon>
    </lineage>
</organism>
<keyword evidence="6" id="KW-1185">Reference proteome</keyword>
<dbReference type="Proteomes" id="UP000326062">
    <property type="component" value="Chromosome 10"/>
</dbReference>
<dbReference type="PANTHER" id="PTHR19303">
    <property type="entry name" value="TRANSPOSON"/>
    <property type="match status" value="1"/>
</dbReference>
<dbReference type="GO" id="GO:0005634">
    <property type="term" value="C:nucleus"/>
    <property type="evidence" value="ECO:0007669"/>
    <property type="project" value="UniProtKB-SubCell"/>
</dbReference>
<dbReference type="Pfam" id="PF03221">
    <property type="entry name" value="HTH_Tnp_Tc5"/>
    <property type="match status" value="1"/>
</dbReference>
<dbReference type="Gene3D" id="1.10.10.60">
    <property type="entry name" value="Homeodomain-like"/>
    <property type="match status" value="1"/>
</dbReference>
<keyword evidence="3" id="KW-0539">Nucleus</keyword>
<comment type="caution">
    <text evidence="5">The sequence shown here is derived from an EMBL/GenBank/DDBJ whole genome shotgun (WGS) entry which is preliminary data.</text>
</comment>
<evidence type="ECO:0000259" key="4">
    <source>
        <dbReference type="PROSITE" id="PS51253"/>
    </source>
</evidence>
<evidence type="ECO:0000313" key="5">
    <source>
        <dbReference type="EMBL" id="KAB0371401.1"/>
    </source>
</evidence>
<comment type="subcellular location">
    <subcellularLocation>
        <location evidence="1">Nucleus</location>
    </subcellularLocation>
</comment>
<proteinExistence type="predicted"/>
<dbReference type="PANTHER" id="PTHR19303:SF26">
    <property type="entry name" value="TIGGER TRANSPOSABLE ELEMENT-DERIVED PROTEIN 1"/>
    <property type="match status" value="1"/>
</dbReference>
<accession>A0A5N3XB77</accession>
<dbReference type="InterPro" id="IPR009057">
    <property type="entry name" value="Homeodomain-like_sf"/>
</dbReference>
<evidence type="ECO:0000313" key="6">
    <source>
        <dbReference type="Proteomes" id="UP000326062"/>
    </source>
</evidence>
<reference evidence="5 6" key="1">
    <citation type="submission" date="2019-06" db="EMBL/GenBank/DDBJ databases">
        <title>Discovery of a novel chromosome fission-fusion reversal in muntjac.</title>
        <authorList>
            <person name="Mudd A.B."/>
            <person name="Bredeson J.V."/>
            <person name="Baum R."/>
            <person name="Hockemeyer D."/>
            <person name="Rokhsar D.S."/>
        </authorList>
    </citation>
    <scope>NUCLEOTIDE SEQUENCE [LARGE SCALE GENOMIC DNA]</scope>
    <source>
        <strain evidence="5">UCam_UCB_Mr</strain>
        <tissue evidence="5">Fibroblast cell line</tissue>
    </source>
</reference>
<feature type="domain" description="HTH CENPB-type" evidence="4">
    <location>
        <begin position="31"/>
        <end position="110"/>
    </location>
</feature>
<gene>
    <name evidence="5" type="ORF">FD755_017810</name>
</gene>
<dbReference type="EMBL" id="VCEB01000013">
    <property type="protein sequence ID" value="KAB0371401.1"/>
    <property type="molecule type" value="Genomic_DNA"/>
</dbReference>
<dbReference type="Pfam" id="PF03184">
    <property type="entry name" value="DDE_1"/>
    <property type="match status" value="1"/>
</dbReference>
<evidence type="ECO:0000256" key="3">
    <source>
        <dbReference type="ARBA" id="ARBA00023242"/>
    </source>
</evidence>